<protein>
    <recommendedName>
        <fullName evidence="4">Kinetochore protein Spc24</fullName>
    </recommendedName>
</protein>
<feature type="coiled-coil region" evidence="1">
    <location>
        <begin position="63"/>
        <end position="104"/>
    </location>
</feature>
<organism evidence="2 3">
    <name type="scientific">Giardia intestinalis (strain P15)</name>
    <name type="common">Giardia lamblia</name>
    <dbReference type="NCBI Taxonomy" id="658858"/>
    <lineage>
        <taxon>Eukaryota</taxon>
        <taxon>Metamonada</taxon>
        <taxon>Diplomonadida</taxon>
        <taxon>Hexamitidae</taxon>
        <taxon>Giardiinae</taxon>
        <taxon>Giardia</taxon>
    </lineage>
</organism>
<keyword evidence="1" id="KW-0175">Coiled coil</keyword>
<evidence type="ECO:0000313" key="3">
    <source>
        <dbReference type="Proteomes" id="UP000008974"/>
    </source>
</evidence>
<proteinExistence type="predicted"/>
<sequence length="180" mass="20706">MTRESLILQKADLPKAFAELIDMFLRTRRKVSKYDSTLKTAISNHNVIIAHLSTPTSPDDTLLKSLEDELKSLQASLDETTEGIKTLKKEHEALADARARHRTEQVNKQRRDRQKLTEMRSLLALYRNISNVSWDADHRCFLLSPHKAKLIKFSTPDNKFKLSQKSGNGEDMCIWDLLDD</sequence>
<dbReference type="Proteomes" id="UP000008974">
    <property type="component" value="Unassembled WGS sequence"/>
</dbReference>
<dbReference type="AlphaFoldDB" id="E1F710"/>
<comment type="caution">
    <text evidence="2">The sequence shown here is derived from an EMBL/GenBank/DDBJ whole genome shotgun (WGS) entry which is preliminary data.</text>
</comment>
<evidence type="ECO:0000256" key="1">
    <source>
        <dbReference type="SAM" id="Coils"/>
    </source>
</evidence>
<evidence type="ECO:0000313" key="2">
    <source>
        <dbReference type="EMBL" id="EFO61740.1"/>
    </source>
</evidence>
<gene>
    <name evidence="2" type="ORF">GLP15_4994</name>
</gene>
<dbReference type="OrthoDB" id="10256093at2759"/>
<evidence type="ECO:0008006" key="4">
    <source>
        <dbReference type="Google" id="ProtNLM"/>
    </source>
</evidence>
<name>E1F710_GIAIA</name>
<reference evidence="2 3" key="1">
    <citation type="journal article" date="2010" name="BMC Genomics">
        <title>Genome analysis and comparative genomics of a Giardia intestinalis assemblage E isolate.</title>
        <authorList>
            <person name="Jerlstrom-Hultqvist J."/>
            <person name="Franzen O."/>
            <person name="Ankarklev J."/>
            <person name="Xu F."/>
            <person name="Nohynkova E."/>
            <person name="Andersson J.O."/>
            <person name="Svard S.G."/>
            <person name="Andersson B."/>
        </authorList>
    </citation>
    <scope>NUCLEOTIDE SEQUENCE [LARGE SCALE GENOMIC DNA]</scope>
    <source>
        <strain evidence="2 3">P15</strain>
    </source>
</reference>
<accession>E1F710</accession>
<dbReference type="VEuPathDB" id="GiardiaDB:GLP15_4994"/>
<dbReference type="OMA" id="GEDMCIW"/>
<dbReference type="EMBL" id="ACVC01000210">
    <property type="protein sequence ID" value="EFO61740.1"/>
    <property type="molecule type" value="Genomic_DNA"/>
</dbReference>